<dbReference type="FunCoup" id="A0A317XY56">
    <property type="interactions" value="377"/>
</dbReference>
<keyword evidence="6" id="KW-0808">Transferase</keyword>
<evidence type="ECO:0000256" key="3">
    <source>
        <dbReference type="ARBA" id="ARBA00006739"/>
    </source>
</evidence>
<evidence type="ECO:0000256" key="1">
    <source>
        <dbReference type="ARBA" id="ARBA00004389"/>
    </source>
</evidence>
<dbReference type="PANTHER" id="PTHR10859">
    <property type="entry name" value="GLYCOSYL TRANSFERASE"/>
    <property type="match status" value="1"/>
</dbReference>
<name>A0A317XY56_9BASI</name>
<evidence type="ECO:0000256" key="7">
    <source>
        <dbReference type="ARBA" id="ARBA00022692"/>
    </source>
</evidence>
<feature type="domain" description="Glycosyltransferase 2-like" evidence="15">
    <location>
        <begin position="193"/>
        <end position="284"/>
    </location>
</feature>
<evidence type="ECO:0000256" key="2">
    <source>
        <dbReference type="ARBA" id="ARBA00004922"/>
    </source>
</evidence>
<organism evidence="16 17">
    <name type="scientific">Testicularia cyperi</name>
    <dbReference type="NCBI Taxonomy" id="1882483"/>
    <lineage>
        <taxon>Eukaryota</taxon>
        <taxon>Fungi</taxon>
        <taxon>Dikarya</taxon>
        <taxon>Basidiomycota</taxon>
        <taxon>Ustilaginomycotina</taxon>
        <taxon>Ustilaginomycetes</taxon>
        <taxon>Ustilaginales</taxon>
        <taxon>Anthracoideaceae</taxon>
        <taxon>Testicularia</taxon>
    </lineage>
</organism>
<dbReference type="GO" id="GO:0006487">
    <property type="term" value="P:protein N-linked glycosylation"/>
    <property type="evidence" value="ECO:0007669"/>
    <property type="project" value="TreeGrafter"/>
</dbReference>
<evidence type="ECO:0000256" key="13">
    <source>
        <dbReference type="SAM" id="MobiDB-lite"/>
    </source>
</evidence>
<keyword evidence="9" id="KW-0735">Signal-anchor</keyword>
<dbReference type="InterPro" id="IPR035518">
    <property type="entry name" value="DPG_synthase"/>
</dbReference>
<dbReference type="Pfam" id="PF00535">
    <property type="entry name" value="Glycos_transf_2"/>
    <property type="match status" value="1"/>
</dbReference>
<evidence type="ECO:0000256" key="4">
    <source>
        <dbReference type="ARBA" id="ARBA00012583"/>
    </source>
</evidence>
<dbReference type="AlphaFoldDB" id="A0A317XY56"/>
<feature type="transmembrane region" description="Helical" evidence="14">
    <location>
        <begin position="48"/>
        <end position="68"/>
    </location>
</feature>
<keyword evidence="17" id="KW-1185">Reference proteome</keyword>
<protein>
    <recommendedName>
        <fullName evidence="4">dolichyl-phosphate beta-glucosyltransferase</fullName>
        <ecNumber evidence="4">2.4.1.117</ecNumber>
    </recommendedName>
</protein>
<comment type="subcellular location">
    <subcellularLocation>
        <location evidence="1">Endoplasmic reticulum membrane</location>
        <topology evidence="1">Single-pass membrane protein</topology>
    </subcellularLocation>
</comment>
<comment type="pathway">
    <text evidence="2">Protein modification; protein glycosylation.</text>
</comment>
<keyword evidence="8" id="KW-0256">Endoplasmic reticulum</keyword>
<dbReference type="InParanoid" id="A0A317XY56"/>
<feature type="region of interest" description="Disordered" evidence="13">
    <location>
        <begin position="345"/>
        <end position="365"/>
    </location>
</feature>
<dbReference type="STRING" id="1882483.A0A317XY56"/>
<dbReference type="CDD" id="cd04188">
    <property type="entry name" value="DPG_synthase"/>
    <property type="match status" value="1"/>
</dbReference>
<keyword evidence="11 14" id="KW-0472">Membrane</keyword>
<gene>
    <name evidence="16" type="ORF">BCV70DRAFT_197465</name>
</gene>
<dbReference type="OrthoDB" id="3784at2759"/>
<keyword evidence="5" id="KW-0328">Glycosyltransferase</keyword>
<evidence type="ECO:0000313" key="16">
    <source>
        <dbReference type="EMBL" id="PWZ03235.1"/>
    </source>
</evidence>
<feature type="region of interest" description="Disordered" evidence="13">
    <location>
        <begin position="151"/>
        <end position="185"/>
    </location>
</feature>
<evidence type="ECO:0000256" key="14">
    <source>
        <dbReference type="SAM" id="Phobius"/>
    </source>
</evidence>
<evidence type="ECO:0000313" key="17">
    <source>
        <dbReference type="Proteomes" id="UP000246740"/>
    </source>
</evidence>
<feature type="compositionally biased region" description="Polar residues" evidence="13">
    <location>
        <begin position="345"/>
        <end position="364"/>
    </location>
</feature>
<dbReference type="SUPFAM" id="SSF53448">
    <property type="entry name" value="Nucleotide-diphospho-sugar transferases"/>
    <property type="match status" value="1"/>
</dbReference>
<dbReference type="PANTHER" id="PTHR10859:SF91">
    <property type="entry name" value="DOLICHYL-PHOSPHATE BETA-GLUCOSYLTRANSFERASE"/>
    <property type="match status" value="1"/>
</dbReference>
<evidence type="ECO:0000256" key="10">
    <source>
        <dbReference type="ARBA" id="ARBA00022989"/>
    </source>
</evidence>
<proteinExistence type="inferred from homology"/>
<sequence>MGAACCAGAALSGGAAAAGPSSMVDGTIWGFLSAIPIAVYHFYPKLTVILATLLVLGASTLYVVLVLLTPVQKQSSPSELTFLSAASDKPHPLPSFAQDHEQDQDSINAPVQLSIVIPAYNETERMTTMLDEAFAYLQDCKSSGRCLADVVPDSSSKTTSNGNGNGKAKANGHVHAKSDGSRSGQSAAAARVSSALLEPLVSYEVLIVDDGSKDDTHKLALDYAKSHPDVSSAVRVVRLTQNRGKGGAVRHGVLHSRGNVVLFADADGATRFADLSKLARRMADIATRSPAGHGIVVGSRAHMVKSDAVVKRSFVRNLLMHGFHLFLSLLLRPPTLSSLQRKILGSSSKSTTQNGSTKTRQLPTQPEIKDTQCGFKLFTRPTAKLVFPYTHIDGWIFDVEILILAQTASQLALSADPSMCPATPQLGCSRDSDDDDNDDLLEGEEKERAKEEADPLLGLPIPIAEVPVHWVEVGGSKIDLLRDSIRMALDLLVIRFNYATGRWKSPPPAL</sequence>
<dbReference type="InterPro" id="IPR001173">
    <property type="entry name" value="Glyco_trans_2-like"/>
</dbReference>
<reference evidence="16 17" key="1">
    <citation type="journal article" date="2018" name="Mol. Biol. Evol.">
        <title>Broad Genomic Sampling Reveals a Smut Pathogenic Ancestry of the Fungal Clade Ustilaginomycotina.</title>
        <authorList>
            <person name="Kijpornyongpan T."/>
            <person name="Mondo S.J."/>
            <person name="Barry K."/>
            <person name="Sandor L."/>
            <person name="Lee J."/>
            <person name="Lipzen A."/>
            <person name="Pangilinan J."/>
            <person name="LaButti K."/>
            <person name="Hainaut M."/>
            <person name="Henrissat B."/>
            <person name="Grigoriev I.V."/>
            <person name="Spatafora J.W."/>
            <person name="Aime M.C."/>
        </authorList>
    </citation>
    <scope>NUCLEOTIDE SEQUENCE [LARGE SCALE GENOMIC DNA]</scope>
    <source>
        <strain evidence="16 17">MCA 3645</strain>
    </source>
</reference>
<evidence type="ECO:0000259" key="15">
    <source>
        <dbReference type="Pfam" id="PF00535"/>
    </source>
</evidence>
<evidence type="ECO:0000256" key="8">
    <source>
        <dbReference type="ARBA" id="ARBA00022824"/>
    </source>
</evidence>
<dbReference type="EMBL" id="KZ819188">
    <property type="protein sequence ID" value="PWZ03235.1"/>
    <property type="molecule type" value="Genomic_DNA"/>
</dbReference>
<accession>A0A317XY56</accession>
<keyword evidence="7 14" id="KW-0812">Transmembrane</keyword>
<dbReference type="EC" id="2.4.1.117" evidence="4"/>
<evidence type="ECO:0000256" key="6">
    <source>
        <dbReference type="ARBA" id="ARBA00022679"/>
    </source>
</evidence>
<keyword evidence="10 14" id="KW-1133">Transmembrane helix</keyword>
<dbReference type="GO" id="GO:0005789">
    <property type="term" value="C:endoplasmic reticulum membrane"/>
    <property type="evidence" value="ECO:0007669"/>
    <property type="project" value="UniProtKB-SubCell"/>
</dbReference>
<comment type="catalytic activity">
    <reaction evidence="12">
        <text>a di-trans,poly-cis-dolichyl phosphate + UDP-alpha-D-glucose = a di-trans,poly-cis-dolichyl beta-D-glucosyl phosphate + UDP</text>
        <dbReference type="Rhea" id="RHEA:15401"/>
        <dbReference type="Rhea" id="RHEA-COMP:19498"/>
        <dbReference type="Rhea" id="RHEA-COMP:19502"/>
        <dbReference type="ChEBI" id="CHEBI:57525"/>
        <dbReference type="ChEBI" id="CHEBI:57683"/>
        <dbReference type="ChEBI" id="CHEBI:58223"/>
        <dbReference type="ChEBI" id="CHEBI:58885"/>
        <dbReference type="EC" id="2.4.1.117"/>
    </reaction>
    <physiologicalReaction direction="left-to-right" evidence="12">
        <dbReference type="Rhea" id="RHEA:15402"/>
    </physiologicalReaction>
</comment>
<evidence type="ECO:0000256" key="11">
    <source>
        <dbReference type="ARBA" id="ARBA00023136"/>
    </source>
</evidence>
<evidence type="ECO:0000256" key="9">
    <source>
        <dbReference type="ARBA" id="ARBA00022968"/>
    </source>
</evidence>
<dbReference type="GO" id="GO:0004581">
    <property type="term" value="F:dolichyl-phosphate beta-glucosyltransferase activity"/>
    <property type="evidence" value="ECO:0007669"/>
    <property type="project" value="UniProtKB-EC"/>
</dbReference>
<dbReference type="InterPro" id="IPR029044">
    <property type="entry name" value="Nucleotide-diphossugar_trans"/>
</dbReference>
<dbReference type="Proteomes" id="UP000246740">
    <property type="component" value="Unassembled WGS sequence"/>
</dbReference>
<evidence type="ECO:0000256" key="12">
    <source>
        <dbReference type="ARBA" id="ARBA00045097"/>
    </source>
</evidence>
<feature type="transmembrane region" description="Helical" evidence="14">
    <location>
        <begin position="26"/>
        <end position="43"/>
    </location>
</feature>
<evidence type="ECO:0000256" key="5">
    <source>
        <dbReference type="ARBA" id="ARBA00022676"/>
    </source>
</evidence>
<feature type="compositionally biased region" description="Low complexity" evidence="13">
    <location>
        <begin position="154"/>
        <end position="169"/>
    </location>
</feature>
<comment type="similarity">
    <text evidence="3">Belongs to the glycosyltransferase 2 family.</text>
</comment>
<dbReference type="Gene3D" id="3.90.550.10">
    <property type="entry name" value="Spore Coat Polysaccharide Biosynthesis Protein SpsA, Chain A"/>
    <property type="match status" value="1"/>
</dbReference>